<dbReference type="SUPFAM" id="SSF47413">
    <property type="entry name" value="lambda repressor-like DNA-binding domains"/>
    <property type="match status" value="1"/>
</dbReference>
<dbReference type="AlphaFoldDB" id="D7EA31"/>
<protein>
    <recommendedName>
        <fullName evidence="3">Transcriptional regulator</fullName>
    </recommendedName>
</protein>
<dbReference type="InterPro" id="IPR010982">
    <property type="entry name" value="Lambda_DNA-bd_dom_sf"/>
</dbReference>
<evidence type="ECO:0000313" key="1">
    <source>
        <dbReference type="EMBL" id="ADI74702.1"/>
    </source>
</evidence>
<dbReference type="GO" id="GO:0003677">
    <property type="term" value="F:DNA binding"/>
    <property type="evidence" value="ECO:0007669"/>
    <property type="project" value="InterPro"/>
</dbReference>
<dbReference type="HOGENOM" id="CLU_133047_1_0_2"/>
<dbReference type="OrthoDB" id="42697at2157"/>
<evidence type="ECO:0000313" key="2">
    <source>
        <dbReference type="Proteomes" id="UP000000391"/>
    </source>
</evidence>
<evidence type="ECO:0008006" key="3">
    <source>
        <dbReference type="Google" id="ProtNLM"/>
    </source>
</evidence>
<dbReference type="STRING" id="644295.Metev_1869"/>
<gene>
    <name evidence="1" type="ordered locus">Metev_1869</name>
</gene>
<sequence>MNTPCQVIVWDVLPAIRAALASELVKNGVSQRKVAELFDMAPSAVSQYITKKRGYRIEFDEDIKNSISQLASEIQKGTVDDVSDKICEICKKLRSNDGGCPTSSNNNVSLVN</sequence>
<dbReference type="PANTHER" id="PTHR40730">
    <property type="entry name" value="TRANSCRIPTIONAL REGULATOR PROTEIN-LIKE PROTEIN"/>
    <property type="match status" value="1"/>
</dbReference>
<dbReference type="EMBL" id="CP002069">
    <property type="protein sequence ID" value="ADI74702.1"/>
    <property type="molecule type" value="Genomic_DNA"/>
</dbReference>
<dbReference type="PANTHER" id="PTHR40730:SF3">
    <property type="entry name" value="HTH CRO_C1-TYPE DOMAIN-CONTAINING PROTEIN"/>
    <property type="match status" value="1"/>
</dbReference>
<accession>D7EA31</accession>
<reference evidence="1 2" key="1">
    <citation type="submission" date="2010-06" db="EMBL/GenBank/DDBJ databases">
        <title>Complete sequence chromosome of Methanohalobium evestigatum Z-7303.</title>
        <authorList>
            <consortium name="US DOE Joint Genome Institute"/>
            <person name="Lucas S."/>
            <person name="Copeland A."/>
            <person name="Lapidus A."/>
            <person name="Cheng J.-F."/>
            <person name="Bruce D."/>
            <person name="Goodwin L."/>
            <person name="Pitluck S."/>
            <person name="Saunders E."/>
            <person name="Detter J.C."/>
            <person name="Han C."/>
            <person name="Tapia R."/>
            <person name="Land M."/>
            <person name="Hauser L."/>
            <person name="Kyrpides N."/>
            <person name="Mikhailova N."/>
            <person name="Sieprawska-Lupa M."/>
            <person name="Whitman W.B."/>
            <person name="Anderson I."/>
            <person name="Woyke T."/>
        </authorList>
    </citation>
    <scope>NUCLEOTIDE SEQUENCE [LARGE SCALE GENOMIC DNA]</scope>
    <source>
        <strain evidence="2">ATCC BAA-1072 / DSM 3721 / NBRC 107634 / OCM 161 / Z-7303</strain>
    </source>
</reference>
<dbReference type="Proteomes" id="UP000000391">
    <property type="component" value="Chromosome"/>
</dbReference>
<proteinExistence type="predicted"/>
<organism evidence="1 2">
    <name type="scientific">Methanohalobium evestigatum (strain ATCC BAA-1072 / DSM 3721 / NBRC 107634 / OCM 161 / Z-7303)</name>
    <dbReference type="NCBI Taxonomy" id="644295"/>
    <lineage>
        <taxon>Archaea</taxon>
        <taxon>Methanobacteriati</taxon>
        <taxon>Methanobacteriota</taxon>
        <taxon>Stenosarchaea group</taxon>
        <taxon>Methanomicrobia</taxon>
        <taxon>Methanosarcinales</taxon>
        <taxon>Methanosarcinaceae</taxon>
        <taxon>Methanohalobium</taxon>
    </lineage>
</organism>
<dbReference type="KEGG" id="mev:Metev_1869"/>
<keyword evidence="2" id="KW-1185">Reference proteome</keyword>
<name>D7EA31_METEZ</name>